<comment type="caution">
    <text evidence="1">The sequence shown here is derived from an EMBL/GenBank/DDBJ whole genome shotgun (WGS) entry which is preliminary data.</text>
</comment>
<dbReference type="InterPro" id="IPR010607">
    <property type="entry name" value="DUF1194"/>
</dbReference>
<dbReference type="AlphaFoldDB" id="A0AAE4B4C2"/>
<dbReference type="Proteomes" id="UP001226762">
    <property type="component" value="Unassembled WGS sequence"/>
</dbReference>
<evidence type="ECO:0000313" key="2">
    <source>
        <dbReference type="Proteomes" id="UP001226762"/>
    </source>
</evidence>
<dbReference type="Gene3D" id="3.40.50.410">
    <property type="entry name" value="von Willebrand factor, type A domain"/>
    <property type="match status" value="1"/>
</dbReference>
<dbReference type="SUPFAM" id="SSF53300">
    <property type="entry name" value="vWA-like"/>
    <property type="match status" value="1"/>
</dbReference>
<organism evidence="1 2">
    <name type="scientific">Marimonas arenosa</name>
    <dbReference type="NCBI Taxonomy" id="1795305"/>
    <lineage>
        <taxon>Bacteria</taxon>
        <taxon>Pseudomonadati</taxon>
        <taxon>Pseudomonadota</taxon>
        <taxon>Alphaproteobacteria</taxon>
        <taxon>Rhodobacterales</taxon>
        <taxon>Paracoccaceae</taxon>
        <taxon>Marimonas</taxon>
    </lineage>
</organism>
<dbReference type="RefSeq" id="WP_306734505.1">
    <property type="nucleotide sequence ID" value="NZ_JANHAX010000001.1"/>
</dbReference>
<reference evidence="1" key="1">
    <citation type="submission" date="2022-07" db="EMBL/GenBank/DDBJ databases">
        <authorList>
            <person name="Otstavnykh N."/>
            <person name="Isaeva M."/>
            <person name="Bystritskaya E."/>
        </authorList>
    </citation>
    <scope>NUCLEOTIDE SEQUENCE</scope>
    <source>
        <strain evidence="1">KCTC 52189</strain>
    </source>
</reference>
<keyword evidence="2" id="KW-1185">Reference proteome</keyword>
<dbReference type="EMBL" id="JANHAX010000001">
    <property type="protein sequence ID" value="MDQ2089254.1"/>
    <property type="molecule type" value="Genomic_DNA"/>
</dbReference>
<reference evidence="1" key="2">
    <citation type="submission" date="2023-02" db="EMBL/GenBank/DDBJ databases">
        <title>'Rhodoalgimonas zhirmunskyi' gen. nov., isolated from a red alga.</title>
        <authorList>
            <person name="Nedashkovskaya O.I."/>
            <person name="Otstavnykh N.Y."/>
            <person name="Bystritskaya E.P."/>
            <person name="Balabanova L.A."/>
            <person name="Isaeva M.P."/>
        </authorList>
    </citation>
    <scope>NUCLEOTIDE SEQUENCE</scope>
    <source>
        <strain evidence="1">KCTC 52189</strain>
    </source>
</reference>
<protein>
    <submittedName>
        <fullName evidence="1">DUF1194 domain-containing protein</fullName>
    </submittedName>
</protein>
<dbReference type="InterPro" id="IPR036465">
    <property type="entry name" value="vWFA_dom_sf"/>
</dbReference>
<name>A0AAE4B4C2_9RHOB</name>
<evidence type="ECO:0000313" key="1">
    <source>
        <dbReference type="EMBL" id="MDQ2089254.1"/>
    </source>
</evidence>
<proteinExistence type="predicted"/>
<gene>
    <name evidence="1" type="ORF">NO357_04990</name>
</gene>
<accession>A0AAE4B4C2</accession>
<dbReference type="Pfam" id="PF06707">
    <property type="entry name" value="DUF1194"/>
    <property type="match status" value="1"/>
</dbReference>
<sequence length="234" mass="24405">MWRAAALVTAMLAGDPAKAACRQALALGLDVSGSVDSPEYALQRRGLANALRHPEVTEALLALPQAPVELMVYEWSAPGAARVILPWTAITAAAVLESAANRIATAPRTGLPSSTALGAAMRFGITALAPRPCWRRTLDLSGDGKSNTGPPPAPVRAEAAAAGITINALVIGADAPATGDARYVEIGELTAYFRFNVIAGPGAFTEPAFGFSDYEAAMVRKLKRELEGLVVSRR</sequence>